<accession>A0A5R8MKV9</accession>
<dbReference type="RefSeq" id="WP_138179535.1">
    <property type="nucleotide sequence ID" value="NZ_VBUI01000004.1"/>
</dbReference>
<feature type="domain" description="Outer membrane protein beta-barrel" evidence="2">
    <location>
        <begin position="22"/>
        <end position="127"/>
    </location>
</feature>
<dbReference type="Gene3D" id="2.40.160.20">
    <property type="match status" value="1"/>
</dbReference>
<dbReference type="InterPro" id="IPR027385">
    <property type="entry name" value="Beta-barrel_OMP"/>
</dbReference>
<reference evidence="3 4" key="1">
    <citation type="journal article" date="2007" name="Int. J. Syst. Evol. Microbiol.">
        <title>Halomonas saccharevitans sp. nov., Halomonas arcis sp. nov. and Halomonas subterranea sp. nov., halophilic bacteria isolated from hypersaline environments of China.</title>
        <authorList>
            <person name="Xu X.W."/>
            <person name="Wu Y.H."/>
            <person name="Zhou Z."/>
            <person name="Wang C.S."/>
            <person name="Zhou Y.G."/>
            <person name="Zhang H.B."/>
            <person name="Wang Y."/>
            <person name="Wu M."/>
        </authorList>
    </citation>
    <scope>NUCLEOTIDE SEQUENCE [LARGE SCALE GENOMIC DNA]</scope>
    <source>
        <strain evidence="3 4">TBZ3</strain>
    </source>
</reference>
<name>A0A5R8MKV9_9GAMM</name>
<evidence type="ECO:0000313" key="4">
    <source>
        <dbReference type="Proteomes" id="UP000306973"/>
    </source>
</evidence>
<dbReference type="SUPFAM" id="SSF56925">
    <property type="entry name" value="OMPA-like"/>
    <property type="match status" value="1"/>
</dbReference>
<protein>
    <recommendedName>
        <fullName evidence="2">Outer membrane protein beta-barrel domain-containing protein</fullName>
    </recommendedName>
</protein>
<dbReference type="Proteomes" id="UP000306973">
    <property type="component" value="Unassembled WGS sequence"/>
</dbReference>
<dbReference type="OrthoDB" id="6877638at2"/>
<evidence type="ECO:0000256" key="1">
    <source>
        <dbReference type="ARBA" id="ARBA00022729"/>
    </source>
</evidence>
<evidence type="ECO:0000313" key="3">
    <source>
        <dbReference type="EMBL" id="TLF52754.1"/>
    </source>
</evidence>
<sequence length="127" mass="13700">MPIRRLGYSLNRCPDIGVHFILPITENFALEGLLGAAYVSTDYAGGTTIVGVPNPSYPDGVQLNDVDESYSDDDSGFTATYGVGATFAFTDSLTGFARYERIHDIDTADRWGGIEADTASAGLRYNF</sequence>
<dbReference type="InterPro" id="IPR011250">
    <property type="entry name" value="OMP/PagP_B-barrel"/>
</dbReference>
<evidence type="ECO:0000259" key="2">
    <source>
        <dbReference type="Pfam" id="PF13505"/>
    </source>
</evidence>
<keyword evidence="4" id="KW-1185">Reference proteome</keyword>
<dbReference type="Pfam" id="PF13505">
    <property type="entry name" value="OMP_b-brl"/>
    <property type="match status" value="1"/>
</dbReference>
<dbReference type="EMBL" id="VBUI01000004">
    <property type="protein sequence ID" value="TLF52754.1"/>
    <property type="molecule type" value="Genomic_DNA"/>
</dbReference>
<comment type="caution">
    <text evidence="3">The sequence shown here is derived from an EMBL/GenBank/DDBJ whole genome shotgun (WGS) entry which is preliminary data.</text>
</comment>
<keyword evidence="1" id="KW-0732">Signal</keyword>
<organism evidence="3 4">
    <name type="scientific">Halomonas urmiana</name>
    <dbReference type="NCBI Taxonomy" id="490901"/>
    <lineage>
        <taxon>Bacteria</taxon>
        <taxon>Pseudomonadati</taxon>
        <taxon>Pseudomonadota</taxon>
        <taxon>Gammaproteobacteria</taxon>
        <taxon>Oceanospirillales</taxon>
        <taxon>Halomonadaceae</taxon>
        <taxon>Halomonas</taxon>
    </lineage>
</organism>
<gene>
    <name evidence="3" type="ORF">FEI13_03350</name>
</gene>
<dbReference type="AlphaFoldDB" id="A0A5R8MKV9"/>
<proteinExistence type="predicted"/>